<dbReference type="InterPro" id="IPR011761">
    <property type="entry name" value="ATP-grasp"/>
</dbReference>
<dbReference type="Gene3D" id="3.40.50.20">
    <property type="match status" value="1"/>
</dbReference>
<evidence type="ECO:0000313" key="7">
    <source>
        <dbReference type="EMBL" id="WNH01707.1"/>
    </source>
</evidence>
<keyword evidence="1" id="KW-0436">Ligase</keyword>
<keyword evidence="8" id="KW-1185">Reference proteome</keyword>
<keyword evidence="4 5" id="KW-0067">ATP-binding</keyword>
<dbReference type="Proteomes" id="UP001300348">
    <property type="component" value="Chromosome"/>
</dbReference>
<gene>
    <name evidence="7" type="ORF">QL112_018245</name>
</gene>
<proteinExistence type="predicted"/>
<evidence type="ECO:0000256" key="5">
    <source>
        <dbReference type="PROSITE-ProRule" id="PRU00409"/>
    </source>
</evidence>
<dbReference type="InterPro" id="IPR013815">
    <property type="entry name" value="ATP_grasp_subdomain_1"/>
</dbReference>
<keyword evidence="2 5" id="KW-0547">Nucleotide-binding</keyword>
<dbReference type="InterPro" id="IPR003135">
    <property type="entry name" value="ATP-grasp_carboxylate-amine"/>
</dbReference>
<keyword evidence="3" id="KW-0658">Purine biosynthesis</keyword>
<evidence type="ECO:0000256" key="3">
    <source>
        <dbReference type="ARBA" id="ARBA00022755"/>
    </source>
</evidence>
<evidence type="ECO:0000256" key="4">
    <source>
        <dbReference type="ARBA" id="ARBA00022840"/>
    </source>
</evidence>
<dbReference type="EMBL" id="CP133647">
    <property type="protein sequence ID" value="WNH01707.1"/>
    <property type="molecule type" value="Genomic_DNA"/>
</dbReference>
<feature type="domain" description="ATP-grasp" evidence="6">
    <location>
        <begin position="118"/>
        <end position="311"/>
    </location>
</feature>
<dbReference type="SUPFAM" id="SSF56059">
    <property type="entry name" value="Glutathione synthetase ATP-binding domain-like"/>
    <property type="match status" value="1"/>
</dbReference>
<evidence type="ECO:0000256" key="2">
    <source>
        <dbReference type="ARBA" id="ARBA00022741"/>
    </source>
</evidence>
<evidence type="ECO:0000259" key="6">
    <source>
        <dbReference type="PROSITE" id="PS50975"/>
    </source>
</evidence>
<accession>A0ABY9XGH0</accession>
<dbReference type="PROSITE" id="PS50975">
    <property type="entry name" value="ATP_GRASP"/>
    <property type="match status" value="1"/>
</dbReference>
<dbReference type="Pfam" id="PF02222">
    <property type="entry name" value="ATP-grasp"/>
    <property type="match status" value="1"/>
</dbReference>
<evidence type="ECO:0000313" key="8">
    <source>
        <dbReference type="Proteomes" id="UP001300348"/>
    </source>
</evidence>
<dbReference type="GeneID" id="88857539"/>
<protein>
    <submittedName>
        <fullName evidence="7">ATP-grasp domain-containing protein</fullName>
    </submittedName>
</protein>
<organism evidence="7 8">
    <name type="scientific">Xenorhabdus griffiniae</name>
    <dbReference type="NCBI Taxonomy" id="351672"/>
    <lineage>
        <taxon>Bacteria</taxon>
        <taxon>Pseudomonadati</taxon>
        <taxon>Pseudomonadota</taxon>
        <taxon>Gammaproteobacteria</taxon>
        <taxon>Enterobacterales</taxon>
        <taxon>Morganellaceae</taxon>
        <taxon>Xenorhabdus</taxon>
    </lineage>
</organism>
<name>A0ABY9XGH0_9GAMM</name>
<reference evidence="7 8" key="1">
    <citation type="journal article" date="2023" name="Access Microbiol">
        <title>The genome of a steinernematid-associated Pseudomonas piscis bacterium encodes the biosynthesis of insect toxins.</title>
        <authorList>
            <person name="Awori R.M."/>
            <person name="Hendre P."/>
            <person name="Amugune N.O."/>
        </authorList>
    </citation>
    <scope>NUCLEOTIDE SEQUENCE [LARGE SCALE GENOMIC DNA]</scope>
    <source>
        <strain evidence="7 8">97</strain>
    </source>
</reference>
<dbReference type="PANTHER" id="PTHR43585">
    <property type="entry name" value="FUMIPYRROLE BIOSYNTHESIS PROTEIN C"/>
    <property type="match status" value="1"/>
</dbReference>
<sequence length="414" mass="46794">MMKVLILNRRPIVEKIALWFYEAEIDVFLVTPKALLYPSTQLSNKAHQYINKIYPVDNYDSPSVNELILRLVEENQIDRIISATEIDVLRAAKVREKMGLMGQNEISALTYRNKWIMKSLLKKNGIPVARMLQVTDRQSVEKFADECGFPVVIKPVDGGGSVGVQIIHHAAQLQDINFELLKSGYLVEEWIEGEFFTIDGLMRNGEMLHCWPSRTTANFSAVNGNSALLSWMLLPDNPLTTEISAFMSWVIMSLPPTPDTTAFHAEAFFCEKTHCLVLCEIACRPGGAGHVPVYEMAFGLNLYQETLLGQAGLRTQENYRHIYPHAMAGFAWFPPKKGVFHYAPNSCPVSGIVDYQLIARTGRYYQAPRSISDHIAKAFALQPIDCDPAEVITEIDTWWKTNVIWCNEANKPNH</sequence>
<dbReference type="Gene3D" id="3.30.1490.20">
    <property type="entry name" value="ATP-grasp fold, A domain"/>
    <property type="match status" value="1"/>
</dbReference>
<dbReference type="PANTHER" id="PTHR43585:SF2">
    <property type="entry name" value="ATP-GRASP ENZYME FSQD"/>
    <property type="match status" value="1"/>
</dbReference>
<dbReference type="InterPro" id="IPR052032">
    <property type="entry name" value="ATP-dep_AA_Ligase"/>
</dbReference>
<evidence type="ECO:0000256" key="1">
    <source>
        <dbReference type="ARBA" id="ARBA00022598"/>
    </source>
</evidence>
<dbReference type="Gene3D" id="3.30.470.20">
    <property type="entry name" value="ATP-grasp fold, B domain"/>
    <property type="match status" value="1"/>
</dbReference>
<dbReference type="RefSeq" id="WP_189759771.1">
    <property type="nucleotide sequence ID" value="NZ_CAWPOC010000060.1"/>
</dbReference>